<proteinExistence type="inferred from homology"/>
<feature type="binding site" evidence="12">
    <location>
        <position position="283"/>
    </location>
    <ligand>
        <name>K(+)</name>
        <dbReference type="ChEBI" id="CHEBI:29103"/>
    </ligand>
</feature>
<evidence type="ECO:0000256" key="1">
    <source>
        <dbReference type="ARBA" id="ARBA00005380"/>
    </source>
</evidence>
<dbReference type="PROSITE" id="PS00584">
    <property type="entry name" value="PFKB_KINASES_2"/>
    <property type="match status" value="1"/>
</dbReference>
<dbReference type="SUPFAM" id="SSF53613">
    <property type="entry name" value="Ribokinase-like"/>
    <property type="match status" value="1"/>
</dbReference>
<feature type="binding site" evidence="12">
    <location>
        <begin position="217"/>
        <end position="222"/>
    </location>
    <ligand>
        <name>ATP</name>
        <dbReference type="ChEBI" id="CHEBI:30616"/>
    </ligand>
</feature>
<evidence type="ECO:0000313" key="14">
    <source>
        <dbReference type="Proteomes" id="UP000829401"/>
    </source>
</evidence>
<feature type="binding site" evidence="12">
    <location>
        <begin position="38"/>
        <end position="42"/>
    </location>
    <ligand>
        <name>substrate</name>
    </ligand>
</feature>
<feature type="active site" description="Proton acceptor" evidence="12">
    <location>
        <position position="249"/>
    </location>
</feature>
<dbReference type="InterPro" id="IPR002173">
    <property type="entry name" value="Carboh/pur_kinase_PfkB_CS"/>
</dbReference>
<evidence type="ECO:0000256" key="2">
    <source>
        <dbReference type="ARBA" id="ARBA00012035"/>
    </source>
</evidence>
<comment type="similarity">
    <text evidence="1">Belongs to the carbohydrate kinase pfkB family.</text>
</comment>
<dbReference type="EMBL" id="CP080467">
    <property type="protein sequence ID" value="UNO48424.1"/>
    <property type="molecule type" value="Genomic_DNA"/>
</dbReference>
<feature type="binding site" evidence="12">
    <location>
        <position position="287"/>
    </location>
    <ligand>
        <name>K(+)</name>
        <dbReference type="ChEBI" id="CHEBI:29103"/>
    </ligand>
</feature>
<dbReference type="PANTHER" id="PTHR10584">
    <property type="entry name" value="SUGAR KINASE"/>
    <property type="match status" value="1"/>
</dbReference>
<dbReference type="GO" id="GO:0005829">
    <property type="term" value="C:cytosol"/>
    <property type="evidence" value="ECO:0007669"/>
    <property type="project" value="TreeGrafter"/>
</dbReference>
<feature type="binding site" evidence="12">
    <location>
        <position position="243"/>
    </location>
    <ligand>
        <name>K(+)</name>
        <dbReference type="ChEBI" id="CHEBI:29103"/>
    </ligand>
</feature>
<accession>T0BXN6</accession>
<dbReference type="Gene3D" id="3.40.1190.20">
    <property type="match status" value="1"/>
</dbReference>
<keyword evidence="6 12" id="KW-0547">Nucleotide-binding</keyword>
<reference evidence="14" key="1">
    <citation type="journal article" date="2022" name="G3 (Bethesda)">
        <title>Unveiling the complete genome sequence of Alicyclobacillus acidoterrestris DSM 3922T, a taint-producing strain.</title>
        <authorList>
            <person name="Leonardo I.C."/>
            <person name="Barreto Crespo M.T."/>
            <person name="Gaspar F.B."/>
        </authorList>
    </citation>
    <scope>NUCLEOTIDE SEQUENCE [LARGE SCALE GENOMIC DNA]</scope>
    <source>
        <strain evidence="14">DSM 3922</strain>
    </source>
</reference>
<dbReference type="Pfam" id="PF00294">
    <property type="entry name" value="PfkB"/>
    <property type="match status" value="1"/>
</dbReference>
<dbReference type="PANTHER" id="PTHR10584:SF166">
    <property type="entry name" value="RIBOKINASE"/>
    <property type="match status" value="1"/>
</dbReference>
<dbReference type="HAMAP" id="MF_01987">
    <property type="entry name" value="Ribokinase"/>
    <property type="match status" value="1"/>
</dbReference>
<keyword evidence="11 12" id="KW-0119">Carbohydrate metabolism</keyword>
<dbReference type="InterPro" id="IPR002139">
    <property type="entry name" value="Ribo/fructo_kinase"/>
</dbReference>
<name>T0BXN6_ALIAG</name>
<feature type="binding site" evidence="12">
    <location>
        <position position="137"/>
    </location>
    <ligand>
        <name>substrate</name>
    </ligand>
</feature>
<comment type="activity regulation">
    <text evidence="12">Activated by a monovalent cation that binds near, but not in, the active site. The most likely occupant of the site in vivo is potassium. Ion binding induces a conformational change that may alter substrate affinity.</text>
</comment>
<dbReference type="RefSeq" id="WP_021297068.1">
    <property type="nucleotide sequence ID" value="NZ_AURB01000141.1"/>
</dbReference>
<feature type="binding site" evidence="12">
    <location>
        <position position="181"/>
    </location>
    <ligand>
        <name>ATP</name>
        <dbReference type="ChEBI" id="CHEBI:30616"/>
    </ligand>
</feature>
<comment type="catalytic activity">
    <reaction evidence="12">
        <text>D-ribose + ATP = D-ribose 5-phosphate + ADP + H(+)</text>
        <dbReference type="Rhea" id="RHEA:13697"/>
        <dbReference type="ChEBI" id="CHEBI:15378"/>
        <dbReference type="ChEBI" id="CHEBI:30616"/>
        <dbReference type="ChEBI" id="CHEBI:47013"/>
        <dbReference type="ChEBI" id="CHEBI:78346"/>
        <dbReference type="ChEBI" id="CHEBI:456216"/>
        <dbReference type="EC" id="2.7.1.15"/>
    </reaction>
</comment>
<accession>A0A9E6ZSK0</accession>
<keyword evidence="4 12" id="KW-0808">Transferase</keyword>
<comment type="function">
    <text evidence="12">Catalyzes the phosphorylation of ribose at O-5 in a reaction requiring ATP and magnesium. The resulting D-ribose-5-phosphate can then be used either for sythesis of nucleotides, histidine, and tryptophan, or as a component of the pentose phosphate pathway.</text>
</comment>
<comment type="similarity">
    <text evidence="12">Belongs to the carbohydrate kinase PfkB family. Ribokinase subfamily.</text>
</comment>
<feature type="binding site" evidence="12">
    <location>
        <begin position="10"/>
        <end position="12"/>
    </location>
    <ligand>
        <name>substrate</name>
    </ligand>
</feature>
<dbReference type="NCBIfam" id="TIGR02152">
    <property type="entry name" value="D_ribokin_bact"/>
    <property type="match status" value="1"/>
</dbReference>
<keyword evidence="12" id="KW-0963">Cytoplasm</keyword>
<dbReference type="AlphaFoldDB" id="T0BXN6"/>
<feature type="binding site" evidence="12">
    <location>
        <position position="249"/>
    </location>
    <ligand>
        <name>substrate</name>
    </ligand>
</feature>
<feature type="binding site" evidence="12">
    <location>
        <position position="281"/>
    </location>
    <ligand>
        <name>K(+)</name>
        <dbReference type="ChEBI" id="CHEBI:29103"/>
    </ligand>
</feature>
<gene>
    <name evidence="12 13" type="primary">rbsK</name>
    <name evidence="13" type="ORF">K1I37_17425</name>
</gene>
<evidence type="ECO:0000256" key="11">
    <source>
        <dbReference type="ARBA" id="ARBA00023277"/>
    </source>
</evidence>
<feature type="binding site" evidence="12">
    <location>
        <position position="278"/>
    </location>
    <ligand>
        <name>K(+)</name>
        <dbReference type="ChEBI" id="CHEBI:29103"/>
    </ligand>
</feature>
<sequence>MNIVVVGSMNMDVVNRVSHHPLPGETIKGKGTSYIPGGKGANQAVAAARAGASVQMVGAVGTDGFGKELIASIARDGIDTSKILEKEGTSGLAFITVNDEGENNIILSEGANGKVTPDDVRTALGNANFDALLVQNEILLESSYEAIRVAHEKSAKVFYNPAPAHAVPKDILQLVDILVVNETEASVVLGKPLSTHTDYADAAKQLVTLGAKAVILTLGSSGSLYADNALTVHVPAFRVQAVDTTAAGDTFIGAFASVFSGENPMESLRFASAASAIAVTRSGAQTSIPEHGEIVEFLQSSVETLPHFERWESSHVDHD</sequence>
<dbReference type="STRING" id="1356854.N007_10060"/>
<evidence type="ECO:0000256" key="4">
    <source>
        <dbReference type="ARBA" id="ARBA00022679"/>
    </source>
</evidence>
<dbReference type="KEGG" id="aaco:K1I37_17425"/>
<dbReference type="InterPro" id="IPR011877">
    <property type="entry name" value="Ribokinase"/>
</dbReference>
<dbReference type="GO" id="GO:0005524">
    <property type="term" value="F:ATP binding"/>
    <property type="evidence" value="ECO:0007669"/>
    <property type="project" value="UniProtKB-UniRule"/>
</dbReference>
<keyword evidence="10 12" id="KW-0630">Potassium</keyword>
<dbReference type="CDD" id="cd01174">
    <property type="entry name" value="ribokinase"/>
    <property type="match status" value="1"/>
</dbReference>
<evidence type="ECO:0000256" key="6">
    <source>
        <dbReference type="ARBA" id="ARBA00022741"/>
    </source>
</evidence>
<comment type="subcellular location">
    <subcellularLocation>
        <location evidence="12">Cytoplasm</location>
    </subcellularLocation>
</comment>
<keyword evidence="5 12" id="KW-0479">Metal-binding</keyword>
<keyword evidence="9 12" id="KW-0460">Magnesium</keyword>
<dbReference type="GO" id="GO:0019303">
    <property type="term" value="P:D-ribose catabolic process"/>
    <property type="evidence" value="ECO:0007669"/>
    <property type="project" value="UniProtKB-UniRule"/>
</dbReference>
<keyword evidence="14" id="KW-1185">Reference proteome</keyword>
<dbReference type="InterPro" id="IPR011611">
    <property type="entry name" value="PfkB_dom"/>
</dbReference>
<evidence type="ECO:0000256" key="9">
    <source>
        <dbReference type="ARBA" id="ARBA00022842"/>
    </source>
</evidence>
<comment type="cofactor">
    <cofactor evidence="12">
        <name>Mg(2+)</name>
        <dbReference type="ChEBI" id="CHEBI:18420"/>
    </cofactor>
    <text evidence="12">Requires a divalent cation, most likely magnesium in vivo, as an electrophilic catalyst to aid phosphoryl group transfer. It is the chelate of the metal and the nucleotide that is the actual substrate.</text>
</comment>
<evidence type="ECO:0000313" key="13">
    <source>
        <dbReference type="EMBL" id="UNO48424.1"/>
    </source>
</evidence>
<dbReference type="eggNOG" id="COG0524">
    <property type="taxonomic scope" value="Bacteria"/>
</dbReference>
<organism evidence="13 14">
    <name type="scientific">Alicyclobacillus acidoterrestris (strain ATCC 49025 / DSM 3922 / CIP 106132 / NCIMB 13137 / GD3B)</name>
    <dbReference type="NCBI Taxonomy" id="1356854"/>
    <lineage>
        <taxon>Bacteria</taxon>
        <taxon>Bacillati</taxon>
        <taxon>Bacillota</taxon>
        <taxon>Bacilli</taxon>
        <taxon>Bacillales</taxon>
        <taxon>Alicyclobacillaceae</taxon>
        <taxon>Alicyclobacillus</taxon>
    </lineage>
</organism>
<keyword evidence="7 12" id="KW-0418">Kinase</keyword>
<comment type="pathway">
    <text evidence="12">Carbohydrate metabolism; D-ribose degradation; D-ribose 5-phosphate from beta-D-ribopyranose: step 2/2.</text>
</comment>
<evidence type="ECO:0000256" key="3">
    <source>
        <dbReference type="ARBA" id="ARBA00016943"/>
    </source>
</evidence>
<protein>
    <recommendedName>
        <fullName evidence="3 12">Ribokinase</fullName>
        <shortName evidence="12">RK</shortName>
        <ecNumber evidence="2 12">2.7.1.15</ecNumber>
    </recommendedName>
</protein>
<comment type="caution">
    <text evidence="12">Lacks conserved residue(s) required for the propagation of feature annotation.</text>
</comment>
<dbReference type="GO" id="GO:0046872">
    <property type="term" value="F:metal ion binding"/>
    <property type="evidence" value="ECO:0007669"/>
    <property type="project" value="UniProtKB-KW"/>
</dbReference>
<keyword evidence="8 12" id="KW-0067">ATP-binding</keyword>
<dbReference type="InterPro" id="IPR029056">
    <property type="entry name" value="Ribokinase-like"/>
</dbReference>
<comment type="subunit">
    <text evidence="12">Homodimer.</text>
</comment>
<feature type="binding site" evidence="12">
    <location>
        <begin position="248"/>
        <end position="249"/>
    </location>
    <ligand>
        <name>ATP</name>
        <dbReference type="ChEBI" id="CHEBI:30616"/>
    </ligand>
</feature>
<dbReference type="PRINTS" id="PR00990">
    <property type="entry name" value="RIBOKINASE"/>
</dbReference>
<feature type="binding site" evidence="12">
    <location>
        <position position="245"/>
    </location>
    <ligand>
        <name>K(+)</name>
        <dbReference type="ChEBI" id="CHEBI:29103"/>
    </ligand>
</feature>
<evidence type="ECO:0000256" key="10">
    <source>
        <dbReference type="ARBA" id="ARBA00022958"/>
    </source>
</evidence>
<dbReference type="Proteomes" id="UP000829401">
    <property type="component" value="Chromosome"/>
</dbReference>
<evidence type="ECO:0000256" key="8">
    <source>
        <dbReference type="ARBA" id="ARBA00022840"/>
    </source>
</evidence>
<evidence type="ECO:0000256" key="12">
    <source>
        <dbReference type="HAMAP-Rule" id="MF_01987"/>
    </source>
</evidence>
<evidence type="ECO:0000256" key="7">
    <source>
        <dbReference type="ARBA" id="ARBA00022777"/>
    </source>
</evidence>
<evidence type="ECO:0000256" key="5">
    <source>
        <dbReference type="ARBA" id="ARBA00022723"/>
    </source>
</evidence>
<dbReference type="GO" id="GO:0004747">
    <property type="term" value="F:ribokinase activity"/>
    <property type="evidence" value="ECO:0007669"/>
    <property type="project" value="UniProtKB-UniRule"/>
</dbReference>
<dbReference type="EC" id="2.7.1.15" evidence="2 12"/>